<protein>
    <recommendedName>
        <fullName evidence="4">Fumarate hydratase</fullName>
    </recommendedName>
</protein>
<dbReference type="EMBL" id="FNUT01000018">
    <property type="protein sequence ID" value="SEG75080.1"/>
    <property type="molecule type" value="Genomic_DNA"/>
</dbReference>
<proteinExistence type="predicted"/>
<evidence type="ECO:0000313" key="2">
    <source>
        <dbReference type="EMBL" id="SEG75080.1"/>
    </source>
</evidence>
<dbReference type="AlphaFoldDB" id="A0A1H6CQ04"/>
<keyword evidence="3" id="KW-1185">Reference proteome</keyword>
<evidence type="ECO:0000256" key="1">
    <source>
        <dbReference type="SAM" id="Phobius"/>
    </source>
</evidence>
<sequence>MNRTKSTYFPWIAYLSLCLGMLSIFAGCQRHSDMQDEGEDYLQGIWVQDSIPGQAAMLNYTLHEMKFTCDSIYVTMHVHNKVKSIPDSCYGDGTWTETAKAVYSVRQDSMIVEGVYTKPNGKQKISGCHKHGQYIPRFMISAKGGDSLILENKFEGRPIVLRKTADITCVPKKRWEL</sequence>
<organism evidence="2 3">
    <name type="scientific">Sphingobacterium lactis</name>
    <dbReference type="NCBI Taxonomy" id="797291"/>
    <lineage>
        <taxon>Bacteria</taxon>
        <taxon>Pseudomonadati</taxon>
        <taxon>Bacteroidota</taxon>
        <taxon>Sphingobacteriia</taxon>
        <taxon>Sphingobacteriales</taxon>
        <taxon>Sphingobacteriaceae</taxon>
        <taxon>Sphingobacterium</taxon>
    </lineage>
</organism>
<keyword evidence="1" id="KW-0812">Transmembrane</keyword>
<keyword evidence="1" id="KW-0472">Membrane</keyword>
<dbReference type="OrthoDB" id="793718at2"/>
<evidence type="ECO:0000313" key="3">
    <source>
        <dbReference type="Proteomes" id="UP000236731"/>
    </source>
</evidence>
<name>A0A1H6CQ04_9SPHI</name>
<keyword evidence="1" id="KW-1133">Transmembrane helix</keyword>
<evidence type="ECO:0008006" key="4">
    <source>
        <dbReference type="Google" id="ProtNLM"/>
    </source>
</evidence>
<accession>A0A1H6CQ04</accession>
<reference evidence="3" key="1">
    <citation type="submission" date="2016-10" db="EMBL/GenBank/DDBJ databases">
        <authorList>
            <person name="Varghese N."/>
            <person name="Submissions S."/>
        </authorList>
    </citation>
    <scope>NUCLEOTIDE SEQUENCE [LARGE SCALE GENOMIC DNA]</scope>
    <source>
        <strain evidence="3">DSM 22361</strain>
    </source>
</reference>
<dbReference type="RefSeq" id="WP_103907955.1">
    <property type="nucleotide sequence ID" value="NZ_CP049246.1"/>
</dbReference>
<dbReference type="Proteomes" id="UP000236731">
    <property type="component" value="Unassembled WGS sequence"/>
</dbReference>
<gene>
    <name evidence="2" type="ORF">SAMN05421877_11834</name>
</gene>
<dbReference type="PROSITE" id="PS51257">
    <property type="entry name" value="PROKAR_LIPOPROTEIN"/>
    <property type="match status" value="1"/>
</dbReference>
<feature type="transmembrane region" description="Helical" evidence="1">
    <location>
        <begin position="7"/>
        <end position="26"/>
    </location>
</feature>